<dbReference type="EMBL" id="JAEAOA010000544">
    <property type="protein sequence ID" value="KAK3590697.1"/>
    <property type="molecule type" value="Genomic_DNA"/>
</dbReference>
<dbReference type="Pfam" id="PF16044">
    <property type="entry name" value="DUF4796_C"/>
    <property type="match status" value="1"/>
</dbReference>
<name>A0AAE0SF22_9BIVA</name>
<feature type="domain" description="MKRN2 opposite strand protein-like N-terminal" evidence="2">
    <location>
        <begin position="11"/>
        <end position="36"/>
    </location>
</feature>
<evidence type="ECO:0000313" key="3">
    <source>
        <dbReference type="EMBL" id="KAK3590697.1"/>
    </source>
</evidence>
<evidence type="ECO:0000259" key="1">
    <source>
        <dbReference type="Pfam" id="PF16044"/>
    </source>
</evidence>
<dbReference type="InterPro" id="IPR053921">
    <property type="entry name" value="MKRN2OS-like_C"/>
</dbReference>
<keyword evidence="4" id="KW-1185">Reference proteome</keyword>
<dbReference type="AlphaFoldDB" id="A0AAE0SF22"/>
<dbReference type="InterPro" id="IPR032016">
    <property type="entry name" value="MKRN2OS-like"/>
</dbReference>
<reference evidence="3" key="3">
    <citation type="submission" date="2023-05" db="EMBL/GenBank/DDBJ databases">
        <authorList>
            <person name="Smith C.H."/>
        </authorList>
    </citation>
    <scope>NUCLEOTIDE SEQUENCE</scope>
    <source>
        <strain evidence="3">CHS0354</strain>
        <tissue evidence="3">Mantle</tissue>
    </source>
</reference>
<reference evidence="3" key="2">
    <citation type="journal article" date="2021" name="Genome Biol. Evol.">
        <title>Developing a high-quality reference genome for a parasitic bivalve with doubly uniparental inheritance (Bivalvia: Unionida).</title>
        <authorList>
            <person name="Smith C.H."/>
        </authorList>
    </citation>
    <scope>NUCLEOTIDE SEQUENCE</scope>
    <source>
        <strain evidence="3">CHS0354</strain>
        <tissue evidence="3">Mantle</tissue>
    </source>
</reference>
<sequence>MGEPPDEDIRCFQHCQREVNILCFRVPDFCPICKADVRKSASRIPPYLIISPFTDAAQTQYSVVIKPTIGTFLRDYTNQSNLHVGVTDSHGTVYDYDEDGVNMNSPGWDKCVTLDLTQGVSDKFIRSWDENLLVFSQHSDWTKCRYDESSWNCFDFVIQFLQALGMDQVYPQIRNRSTFCQEFVRPKTYKAAQYISLYRDIKQLGYVCQPSQIT</sequence>
<protein>
    <recommendedName>
        <fullName evidence="5">MKRN2 opposite strand protein</fullName>
    </recommendedName>
</protein>
<reference evidence="3" key="1">
    <citation type="journal article" date="2021" name="Genome Biol. Evol.">
        <title>A High-Quality Reference Genome for a Parasitic Bivalve with Doubly Uniparental Inheritance (Bivalvia: Unionida).</title>
        <authorList>
            <person name="Smith C.H."/>
        </authorList>
    </citation>
    <scope>NUCLEOTIDE SEQUENCE</scope>
    <source>
        <strain evidence="3">CHS0354</strain>
    </source>
</reference>
<gene>
    <name evidence="3" type="ORF">CHS0354_008033</name>
</gene>
<dbReference type="PANTHER" id="PTHR33963">
    <property type="entry name" value="MKRN2 OPPOSITE STRAND PROTEIN"/>
    <property type="match status" value="1"/>
</dbReference>
<evidence type="ECO:0008006" key="5">
    <source>
        <dbReference type="Google" id="ProtNLM"/>
    </source>
</evidence>
<comment type="caution">
    <text evidence="3">The sequence shown here is derived from an EMBL/GenBank/DDBJ whole genome shotgun (WGS) entry which is preliminary data.</text>
</comment>
<dbReference type="PANTHER" id="PTHR33963:SF2">
    <property type="entry name" value="MKRN2 OPPOSITE STRAND PROTEIN"/>
    <property type="match status" value="1"/>
</dbReference>
<proteinExistence type="predicted"/>
<feature type="domain" description="MKRN2 opposite strand protein-like C-terminal" evidence="1">
    <location>
        <begin position="48"/>
        <end position="201"/>
    </location>
</feature>
<dbReference type="Proteomes" id="UP001195483">
    <property type="component" value="Unassembled WGS sequence"/>
</dbReference>
<evidence type="ECO:0000313" key="4">
    <source>
        <dbReference type="Proteomes" id="UP001195483"/>
    </source>
</evidence>
<dbReference type="Pfam" id="PF22795">
    <property type="entry name" value="DUF4796_N"/>
    <property type="match status" value="1"/>
</dbReference>
<organism evidence="3 4">
    <name type="scientific">Potamilus streckersoni</name>
    <dbReference type="NCBI Taxonomy" id="2493646"/>
    <lineage>
        <taxon>Eukaryota</taxon>
        <taxon>Metazoa</taxon>
        <taxon>Spiralia</taxon>
        <taxon>Lophotrochozoa</taxon>
        <taxon>Mollusca</taxon>
        <taxon>Bivalvia</taxon>
        <taxon>Autobranchia</taxon>
        <taxon>Heteroconchia</taxon>
        <taxon>Palaeoheterodonta</taxon>
        <taxon>Unionida</taxon>
        <taxon>Unionoidea</taxon>
        <taxon>Unionidae</taxon>
        <taxon>Ambleminae</taxon>
        <taxon>Lampsilini</taxon>
        <taxon>Potamilus</taxon>
    </lineage>
</organism>
<accession>A0AAE0SF22</accession>
<dbReference type="InterPro" id="IPR053922">
    <property type="entry name" value="MKRN2OS-like_N"/>
</dbReference>
<evidence type="ECO:0000259" key="2">
    <source>
        <dbReference type="Pfam" id="PF22795"/>
    </source>
</evidence>